<feature type="chain" id="PRO_5043795804" evidence="11">
    <location>
        <begin position="19"/>
        <end position="390"/>
    </location>
</feature>
<dbReference type="RefSeq" id="WP_046565468.1">
    <property type="nucleotide sequence ID" value="NZ_CP010025.1"/>
</dbReference>
<dbReference type="GO" id="GO:0034220">
    <property type="term" value="P:monoatomic ion transmembrane transport"/>
    <property type="evidence" value="ECO:0007669"/>
    <property type="project" value="InterPro"/>
</dbReference>
<dbReference type="GO" id="GO:0009279">
    <property type="term" value="C:cell outer membrane"/>
    <property type="evidence" value="ECO:0007669"/>
    <property type="project" value="UniProtKB-SubCell"/>
</dbReference>
<evidence type="ECO:0000256" key="3">
    <source>
        <dbReference type="ARBA" id="ARBA00022448"/>
    </source>
</evidence>
<dbReference type="KEGG" id="bfn:OI25_7310"/>
<keyword evidence="3" id="KW-0813">Transport</keyword>
<evidence type="ECO:0000256" key="5">
    <source>
        <dbReference type="ARBA" id="ARBA00022692"/>
    </source>
</evidence>
<feature type="domain" description="Porin" evidence="12">
    <location>
        <begin position="10"/>
        <end position="356"/>
    </location>
</feature>
<accession>A0AAU8SSS0</accession>
<keyword evidence="9" id="KW-0472">Membrane</keyword>
<keyword evidence="8" id="KW-0626">Porin</keyword>
<evidence type="ECO:0000313" key="13">
    <source>
        <dbReference type="EMBL" id="AJZ56941.1"/>
    </source>
</evidence>
<proteinExistence type="predicted"/>
<dbReference type="AlphaFoldDB" id="A0AAU8SSS0"/>
<keyword evidence="4" id="KW-1134">Transmembrane beta strand</keyword>
<dbReference type="PANTHER" id="PTHR34501">
    <property type="entry name" value="PROTEIN YDDL-RELATED"/>
    <property type="match status" value="1"/>
</dbReference>
<dbReference type="GO" id="GO:0015288">
    <property type="term" value="F:porin activity"/>
    <property type="evidence" value="ECO:0007669"/>
    <property type="project" value="UniProtKB-KW"/>
</dbReference>
<dbReference type="PROSITE" id="PS51257">
    <property type="entry name" value="PROKAR_LIPOPROTEIN"/>
    <property type="match status" value="1"/>
</dbReference>
<dbReference type="Proteomes" id="UP000032614">
    <property type="component" value="Chromosome 3"/>
</dbReference>
<comment type="subcellular location">
    <subcellularLocation>
        <location evidence="1">Cell outer membrane</location>
        <topology evidence="1">Multi-pass membrane protein</topology>
    </subcellularLocation>
</comment>
<evidence type="ECO:0000256" key="2">
    <source>
        <dbReference type="ARBA" id="ARBA00011233"/>
    </source>
</evidence>
<keyword evidence="10" id="KW-0998">Cell outer membrane</keyword>
<organism evidence="13 14">
    <name type="scientific">Paraburkholderia fungorum</name>
    <dbReference type="NCBI Taxonomy" id="134537"/>
    <lineage>
        <taxon>Bacteria</taxon>
        <taxon>Pseudomonadati</taxon>
        <taxon>Pseudomonadota</taxon>
        <taxon>Betaproteobacteria</taxon>
        <taxon>Burkholderiales</taxon>
        <taxon>Burkholderiaceae</taxon>
        <taxon>Paraburkholderia</taxon>
    </lineage>
</organism>
<dbReference type="CDD" id="cd00342">
    <property type="entry name" value="gram_neg_porins"/>
    <property type="match status" value="1"/>
</dbReference>
<dbReference type="EMBL" id="CP010025">
    <property type="protein sequence ID" value="AJZ56941.1"/>
    <property type="molecule type" value="Genomic_DNA"/>
</dbReference>
<evidence type="ECO:0000256" key="6">
    <source>
        <dbReference type="ARBA" id="ARBA00022729"/>
    </source>
</evidence>
<name>A0AAU8SSS0_9BURK</name>
<evidence type="ECO:0000256" key="8">
    <source>
        <dbReference type="ARBA" id="ARBA00023114"/>
    </source>
</evidence>
<evidence type="ECO:0000256" key="11">
    <source>
        <dbReference type="SAM" id="SignalP"/>
    </source>
</evidence>
<keyword evidence="6 11" id="KW-0732">Signal</keyword>
<dbReference type="GO" id="GO:0046930">
    <property type="term" value="C:pore complex"/>
    <property type="evidence" value="ECO:0007669"/>
    <property type="project" value="UniProtKB-KW"/>
</dbReference>
<dbReference type="InterPro" id="IPR033900">
    <property type="entry name" value="Gram_neg_porin_domain"/>
</dbReference>
<dbReference type="Gene3D" id="2.40.160.10">
    <property type="entry name" value="Porin"/>
    <property type="match status" value="1"/>
</dbReference>
<dbReference type="InterPro" id="IPR001702">
    <property type="entry name" value="Porin_Gram-ve"/>
</dbReference>
<keyword evidence="5" id="KW-0812">Transmembrane</keyword>
<dbReference type="InterPro" id="IPR050298">
    <property type="entry name" value="Gram-neg_bact_OMP"/>
</dbReference>
<evidence type="ECO:0000256" key="1">
    <source>
        <dbReference type="ARBA" id="ARBA00004571"/>
    </source>
</evidence>
<comment type="subunit">
    <text evidence="2">Homotrimer.</text>
</comment>
<evidence type="ECO:0000256" key="4">
    <source>
        <dbReference type="ARBA" id="ARBA00022452"/>
    </source>
</evidence>
<evidence type="ECO:0000259" key="12">
    <source>
        <dbReference type="Pfam" id="PF13609"/>
    </source>
</evidence>
<dbReference type="PRINTS" id="PR00182">
    <property type="entry name" value="ECOLNEIPORIN"/>
</dbReference>
<evidence type="ECO:0000313" key="14">
    <source>
        <dbReference type="Proteomes" id="UP000032614"/>
    </source>
</evidence>
<dbReference type="PANTHER" id="PTHR34501:SF9">
    <property type="entry name" value="MAJOR OUTER MEMBRANE PROTEIN P.IA"/>
    <property type="match status" value="1"/>
</dbReference>
<evidence type="ECO:0000256" key="7">
    <source>
        <dbReference type="ARBA" id="ARBA00023065"/>
    </source>
</evidence>
<dbReference type="InterPro" id="IPR023614">
    <property type="entry name" value="Porin_dom_sf"/>
</dbReference>
<dbReference type="GeneID" id="66513633"/>
<evidence type="ECO:0000256" key="9">
    <source>
        <dbReference type="ARBA" id="ARBA00023136"/>
    </source>
</evidence>
<gene>
    <name evidence="13" type="ORF">OI25_7310</name>
</gene>
<reference evidence="13 14" key="1">
    <citation type="journal article" date="2015" name="Genome Announc.">
        <title>Complete genome sequences for 59 burkholderia isolates, both pathogenic and near neighbor.</title>
        <authorList>
            <person name="Johnson S.L."/>
            <person name="Bishop-Lilly K.A."/>
            <person name="Ladner J.T."/>
            <person name="Daligault H.E."/>
            <person name="Davenport K.W."/>
            <person name="Jaissle J."/>
            <person name="Frey K.G."/>
            <person name="Koroleva G.I."/>
            <person name="Bruce D.C."/>
            <person name="Coyne S.R."/>
            <person name="Broomall S.M."/>
            <person name="Li P.E."/>
            <person name="Teshima H."/>
            <person name="Gibbons H.S."/>
            <person name="Palacios G.F."/>
            <person name="Rosenzweig C.N."/>
            <person name="Redden C.L."/>
            <person name="Xu Y."/>
            <person name="Minogue T.D."/>
            <person name="Chain P.S."/>
        </authorList>
    </citation>
    <scope>NUCLEOTIDE SEQUENCE [LARGE SCALE GENOMIC DNA]</scope>
    <source>
        <strain evidence="13 14">ATCC BAA-463</strain>
    </source>
</reference>
<sequence>MKTLIGLGALVVAGSACAQSSVTLYGIADAGLTYSTNAKGAHQYALTSGNEGAGRWGLSGVEVLGGGLKTIFTLEAGYNIANGTIGQNGTEFGRQAFVGMSGAYGTLTLGRQYASSTNFVGPFESGNDWAASGATYGAHPADLDNLDNSNRINNAIKFQSLKYAGFSFGGLYSLGGKAGSFTENQIWSLGAGYANGPLNFGVGYLQAKSPNFSLWGNKANDSATGSNIASPVISGYATAASQQVVAAGGSYALGAVTIGGVYSNVKFKDLGSATVAGLAAAQAAYRGTATFNSGELNLKFQVTPTLLLAAAYAYTKGSGVGAQNGARYQQINVGADYFMSKRTDLYAVAVHQRASGTDSTGHQAVAAISGASPSSSSAQTLVTVGIRHKF</sequence>
<dbReference type="Pfam" id="PF13609">
    <property type="entry name" value="Porin_4"/>
    <property type="match status" value="1"/>
</dbReference>
<keyword evidence="7" id="KW-0406">Ion transport</keyword>
<dbReference type="SUPFAM" id="SSF56935">
    <property type="entry name" value="Porins"/>
    <property type="match status" value="1"/>
</dbReference>
<protein>
    <submittedName>
        <fullName evidence="13">Gram-negative porin family protein</fullName>
    </submittedName>
</protein>
<evidence type="ECO:0000256" key="10">
    <source>
        <dbReference type="ARBA" id="ARBA00023237"/>
    </source>
</evidence>
<feature type="signal peptide" evidence="11">
    <location>
        <begin position="1"/>
        <end position="18"/>
    </location>
</feature>